<accession>A0A398CSE9</accession>
<dbReference type="Proteomes" id="UP000266340">
    <property type="component" value="Unassembled WGS sequence"/>
</dbReference>
<name>A0A398CSE9_9BACL</name>
<evidence type="ECO:0000313" key="2">
    <source>
        <dbReference type="Proteomes" id="UP000266340"/>
    </source>
</evidence>
<keyword evidence="2" id="KW-1185">Reference proteome</keyword>
<gene>
    <name evidence="1" type="ORF">D3H35_13905</name>
</gene>
<organism evidence="1 2">
    <name type="scientific">Cohnella faecalis</name>
    <dbReference type="NCBI Taxonomy" id="2315694"/>
    <lineage>
        <taxon>Bacteria</taxon>
        <taxon>Bacillati</taxon>
        <taxon>Bacillota</taxon>
        <taxon>Bacilli</taxon>
        <taxon>Bacillales</taxon>
        <taxon>Paenibacillaceae</taxon>
        <taxon>Cohnella</taxon>
    </lineage>
</organism>
<evidence type="ECO:0000313" key="1">
    <source>
        <dbReference type="EMBL" id="RIE01874.1"/>
    </source>
</evidence>
<dbReference type="EMBL" id="QXJM01000039">
    <property type="protein sequence ID" value="RIE01874.1"/>
    <property type="molecule type" value="Genomic_DNA"/>
</dbReference>
<comment type="caution">
    <text evidence="1">The sequence shown here is derived from an EMBL/GenBank/DDBJ whole genome shotgun (WGS) entry which is preliminary data.</text>
</comment>
<protein>
    <submittedName>
        <fullName evidence="1">Uncharacterized protein</fullName>
    </submittedName>
</protein>
<sequence>MIHIKPLFKLLLILFPPYFGINMLLHDTKQIFKRQYKDIDLVINQRTMPNIVIGQAKTGVCKHANDRCQDI</sequence>
<reference evidence="1 2" key="1">
    <citation type="submission" date="2018-09" db="EMBL/GenBank/DDBJ databases">
        <title>Cohnella cavernae sp. nov., isolated from a karst cave.</title>
        <authorList>
            <person name="Zhu H."/>
        </authorList>
    </citation>
    <scope>NUCLEOTIDE SEQUENCE [LARGE SCALE GENOMIC DNA]</scope>
    <source>
        <strain evidence="1 2">K2E09-144</strain>
    </source>
</reference>
<proteinExistence type="predicted"/>
<dbReference type="AlphaFoldDB" id="A0A398CSE9"/>